<sequence length="99" mass="11071">MIWVKGKEREILGLRKERSGLREARVRKGRSGSGGMDDRGLRWRSGLRERGLACGRKDWDKEAGLDGEMLGVVGMGIRIRNAKSGENGNGMERCQEPWG</sequence>
<name>A0ABD3AVZ9_9GENT</name>
<accession>A0ABD3AVZ9</accession>
<dbReference type="Proteomes" id="UP001630127">
    <property type="component" value="Unassembled WGS sequence"/>
</dbReference>
<organism evidence="1 2">
    <name type="scientific">Cinchona calisaya</name>
    <dbReference type="NCBI Taxonomy" id="153742"/>
    <lineage>
        <taxon>Eukaryota</taxon>
        <taxon>Viridiplantae</taxon>
        <taxon>Streptophyta</taxon>
        <taxon>Embryophyta</taxon>
        <taxon>Tracheophyta</taxon>
        <taxon>Spermatophyta</taxon>
        <taxon>Magnoliopsida</taxon>
        <taxon>eudicotyledons</taxon>
        <taxon>Gunneridae</taxon>
        <taxon>Pentapetalae</taxon>
        <taxon>asterids</taxon>
        <taxon>lamiids</taxon>
        <taxon>Gentianales</taxon>
        <taxon>Rubiaceae</taxon>
        <taxon>Cinchonoideae</taxon>
        <taxon>Cinchoneae</taxon>
        <taxon>Cinchona</taxon>
    </lineage>
</organism>
<keyword evidence="2" id="KW-1185">Reference proteome</keyword>
<comment type="caution">
    <text evidence="1">The sequence shown here is derived from an EMBL/GenBank/DDBJ whole genome shotgun (WGS) entry which is preliminary data.</text>
</comment>
<evidence type="ECO:0000313" key="1">
    <source>
        <dbReference type="EMBL" id="KAL3535137.1"/>
    </source>
</evidence>
<protein>
    <submittedName>
        <fullName evidence="1">Uncharacterized protein</fullName>
    </submittedName>
</protein>
<evidence type="ECO:0000313" key="2">
    <source>
        <dbReference type="Proteomes" id="UP001630127"/>
    </source>
</evidence>
<gene>
    <name evidence="1" type="ORF">ACH5RR_003598</name>
</gene>
<dbReference type="AlphaFoldDB" id="A0ABD3AVZ9"/>
<reference evidence="1 2" key="1">
    <citation type="submission" date="2024-11" db="EMBL/GenBank/DDBJ databases">
        <title>A near-complete genome assembly of Cinchona calisaya.</title>
        <authorList>
            <person name="Lian D.C."/>
            <person name="Zhao X.W."/>
            <person name="Wei L."/>
        </authorList>
    </citation>
    <scope>NUCLEOTIDE SEQUENCE [LARGE SCALE GENOMIC DNA]</scope>
    <source>
        <tissue evidence="1">Nenye</tissue>
    </source>
</reference>
<dbReference type="EMBL" id="JBJUIK010000002">
    <property type="protein sequence ID" value="KAL3535137.1"/>
    <property type="molecule type" value="Genomic_DNA"/>
</dbReference>
<proteinExistence type="predicted"/>